<gene>
    <name evidence="4 9" type="primary">truA</name>
    <name evidence="9" type="ORF">DM867_05495</name>
</gene>
<comment type="catalytic activity">
    <reaction evidence="4 7">
        <text>uridine(38/39/40) in tRNA = pseudouridine(38/39/40) in tRNA</text>
        <dbReference type="Rhea" id="RHEA:22376"/>
        <dbReference type="Rhea" id="RHEA-COMP:10085"/>
        <dbReference type="Rhea" id="RHEA-COMP:10087"/>
        <dbReference type="ChEBI" id="CHEBI:65314"/>
        <dbReference type="ChEBI" id="CHEBI:65315"/>
        <dbReference type="EC" id="5.4.99.12"/>
    </reaction>
</comment>
<dbReference type="HAMAP" id="MF_00171">
    <property type="entry name" value="TruA"/>
    <property type="match status" value="1"/>
</dbReference>
<feature type="binding site" evidence="4 6">
    <location>
        <position position="111"/>
    </location>
    <ligand>
        <name>substrate</name>
    </ligand>
</feature>
<evidence type="ECO:0000313" key="10">
    <source>
        <dbReference type="Proteomes" id="UP000326865"/>
    </source>
</evidence>
<dbReference type="InterPro" id="IPR001406">
    <property type="entry name" value="PsdUridine_synth_TruA"/>
</dbReference>
<dbReference type="InterPro" id="IPR020095">
    <property type="entry name" value="PsdUridine_synth_TruA_C"/>
</dbReference>
<evidence type="ECO:0000256" key="5">
    <source>
        <dbReference type="PIRSR" id="PIRSR001430-1"/>
    </source>
</evidence>
<dbReference type="SUPFAM" id="SSF55120">
    <property type="entry name" value="Pseudouridine synthase"/>
    <property type="match status" value="1"/>
</dbReference>
<feature type="domain" description="Pseudouridine synthase I TruA alpha/beta" evidence="8">
    <location>
        <begin position="129"/>
        <end position="228"/>
    </location>
</feature>
<protein>
    <recommendedName>
        <fullName evidence="4">tRNA pseudouridine synthase A</fullName>
        <ecNumber evidence="4">5.4.99.12</ecNumber>
    </recommendedName>
    <alternativeName>
        <fullName evidence="4">tRNA pseudouridine(38-40) synthase</fullName>
    </alternativeName>
    <alternativeName>
        <fullName evidence="4">tRNA pseudouridylate synthase I</fullName>
    </alternativeName>
    <alternativeName>
        <fullName evidence="4">tRNA-uridine isomerase I</fullName>
    </alternativeName>
</protein>
<evidence type="ECO:0000256" key="6">
    <source>
        <dbReference type="PIRSR" id="PIRSR001430-2"/>
    </source>
</evidence>
<dbReference type="PANTHER" id="PTHR11142:SF0">
    <property type="entry name" value="TRNA PSEUDOURIDINE SYNTHASE-LIKE 1"/>
    <property type="match status" value="1"/>
</dbReference>
<dbReference type="GO" id="GO:0003723">
    <property type="term" value="F:RNA binding"/>
    <property type="evidence" value="ECO:0007669"/>
    <property type="project" value="InterPro"/>
</dbReference>
<dbReference type="Pfam" id="PF01416">
    <property type="entry name" value="PseudoU_synth_1"/>
    <property type="match status" value="1"/>
</dbReference>
<evidence type="ECO:0000256" key="4">
    <source>
        <dbReference type="HAMAP-Rule" id="MF_00171"/>
    </source>
</evidence>
<proteinExistence type="inferred from homology"/>
<evidence type="ECO:0000313" key="9">
    <source>
        <dbReference type="EMBL" id="KAB7514577.1"/>
    </source>
</evidence>
<keyword evidence="2 4" id="KW-0819">tRNA processing</keyword>
<dbReference type="EC" id="5.4.99.12" evidence="4"/>
<evidence type="ECO:0000256" key="7">
    <source>
        <dbReference type="RuleBase" id="RU003792"/>
    </source>
</evidence>
<sequence>MRRAFRVAYDGTAYRGFQRQPHAETVENDLFRALAALGVTPDPQVPPDGYAAAGRTDAGVSARAQTVSLDCPEWLSPVALNSELPADVRAWASADVAETFHAQYDARSRRYRYFLHAPDADDSRVQDALDRLAGSHDFHNLTPDETGTERDLRTGFERDGEFLVCTFEAGGFPRSFVRRAVRLVQWVASGERDSEFVGRVLGFEPVTGADSFGAAPPEPLVLDSVAYPVRFERDEQAVASLASVFGRRRVERQTGARVADRLTRTD</sequence>
<comment type="caution">
    <text evidence="9">The sequence shown here is derived from an EMBL/GenBank/DDBJ whole genome shotgun (WGS) entry which is preliminary data.</text>
</comment>
<feature type="active site" description="Nucleophile" evidence="4 5">
    <location>
        <position position="57"/>
    </location>
</feature>
<name>A0A5N5U7T9_9EURY</name>
<dbReference type="GO" id="GO:0031119">
    <property type="term" value="P:tRNA pseudouridine synthesis"/>
    <property type="evidence" value="ECO:0007669"/>
    <property type="project" value="UniProtKB-UniRule"/>
</dbReference>
<comment type="caution">
    <text evidence="4">Lacks conserved residue(s) required for the propagation of feature annotation.</text>
</comment>
<comment type="function">
    <text evidence="4">Formation of pseudouridine at positions 38, 39 and 40 in the anticodon stem and loop of transfer RNAs.</text>
</comment>
<dbReference type="EMBL" id="QKKZ01000002">
    <property type="protein sequence ID" value="KAB7514577.1"/>
    <property type="molecule type" value="Genomic_DNA"/>
</dbReference>
<dbReference type="PANTHER" id="PTHR11142">
    <property type="entry name" value="PSEUDOURIDYLATE SYNTHASE"/>
    <property type="match status" value="1"/>
</dbReference>
<dbReference type="GO" id="GO:0160147">
    <property type="term" value="F:tRNA pseudouridine(38-40) synthase activity"/>
    <property type="evidence" value="ECO:0007669"/>
    <property type="project" value="UniProtKB-EC"/>
</dbReference>
<evidence type="ECO:0000256" key="2">
    <source>
        <dbReference type="ARBA" id="ARBA00022694"/>
    </source>
</evidence>
<evidence type="ECO:0000256" key="1">
    <source>
        <dbReference type="ARBA" id="ARBA00009375"/>
    </source>
</evidence>
<comment type="similarity">
    <text evidence="1 4 7">Belongs to the tRNA pseudouridine synthase TruA family.</text>
</comment>
<dbReference type="Gene3D" id="3.30.70.660">
    <property type="entry name" value="Pseudouridine synthase I, catalytic domain, C-terminal subdomain"/>
    <property type="match status" value="1"/>
</dbReference>
<dbReference type="InterPro" id="IPR020103">
    <property type="entry name" value="PsdUridine_synth_cat_dom_sf"/>
</dbReference>
<dbReference type="InterPro" id="IPR020097">
    <property type="entry name" value="PsdUridine_synth_TruA_a/b_dom"/>
</dbReference>
<dbReference type="AlphaFoldDB" id="A0A5N5U7T9"/>
<dbReference type="Proteomes" id="UP000326865">
    <property type="component" value="Unassembled WGS sequence"/>
</dbReference>
<reference evidence="9 10" key="1">
    <citation type="submission" date="2019-10" db="EMBL/GenBank/DDBJ databases">
        <title>Unraveling microbial dark matter from salterns through culturing: the case of the genus Halosegnis.</title>
        <authorList>
            <person name="Duran-Viseras A."/>
            <person name="Andrei A.-S."/>
            <person name="Vera-Gargallo B."/>
            <person name="Ghai R."/>
            <person name="Sanchez-Porro C."/>
            <person name="Ventosa A."/>
        </authorList>
    </citation>
    <scope>NUCLEOTIDE SEQUENCE [LARGE SCALE GENOMIC DNA]</scope>
    <source>
        <strain evidence="9 10">F18-79</strain>
    </source>
</reference>
<keyword evidence="3 4" id="KW-0413">Isomerase</keyword>
<dbReference type="InterPro" id="IPR020094">
    <property type="entry name" value="TruA/RsuA/RluB/E/F_N"/>
</dbReference>
<evidence type="ECO:0000256" key="3">
    <source>
        <dbReference type="ARBA" id="ARBA00023235"/>
    </source>
</evidence>
<evidence type="ECO:0000259" key="8">
    <source>
        <dbReference type="Pfam" id="PF01416"/>
    </source>
</evidence>
<dbReference type="NCBIfam" id="NF000622">
    <property type="entry name" value="PRK00021.3-3"/>
    <property type="match status" value="1"/>
</dbReference>
<organism evidence="9 10">
    <name type="scientific">Halosegnis rubeus</name>
    <dbReference type="NCBI Taxonomy" id="2212850"/>
    <lineage>
        <taxon>Archaea</taxon>
        <taxon>Methanobacteriati</taxon>
        <taxon>Methanobacteriota</taxon>
        <taxon>Stenosarchaea group</taxon>
        <taxon>Halobacteria</taxon>
        <taxon>Halobacteriales</taxon>
        <taxon>Natronomonadaceae</taxon>
        <taxon>Halosegnis</taxon>
    </lineage>
</organism>
<keyword evidence="10" id="KW-1185">Reference proteome</keyword>
<accession>A0A5N5U7T9</accession>
<dbReference type="PIRSF" id="PIRSF001430">
    <property type="entry name" value="tRNA_psdUrid_synth"/>
    <property type="match status" value="1"/>
</dbReference>
<dbReference type="RefSeq" id="WP_152133843.1">
    <property type="nucleotide sequence ID" value="NZ_QKKZ01000002.1"/>
</dbReference>
<dbReference type="Gene3D" id="3.30.70.580">
    <property type="entry name" value="Pseudouridine synthase I, catalytic domain, N-terminal subdomain"/>
    <property type="match status" value="1"/>
</dbReference>